<dbReference type="PANTHER" id="PTHR18929:SF210">
    <property type="entry name" value="PROTEIN DISULFIDE-ISOMERASE A4"/>
    <property type="match status" value="1"/>
</dbReference>
<sequence length="627" mass="71569">MLLRWYLIFALVINVVLSNKDDEKKTAEDAKTDDIEMEYEMDDGIVILTDKNFDSYLEKNPSVMVKFYAPWCGHCKALAPEYIKAAKEVSIPLAKVDATVETELAKRFDVKGYPTVKFWHNSADPVDYDGGRDSESIVEYIKQRTDPNYKPPPSEVVALTKETFDEFVNSKPLVLVKFYAPWCGHCKKLAPEYEKAAKRIKAQNLDIALVEVDATSEKSLADKFGVSGFPTLKVLRYGRRFDYSGPREADGIVKYMIEQSKPAAHKLQTIKEAQRYMQKQDITIIGFFASDESKLFEAFNDAAEMTREEFKLGYTLEPELIKHFKVKPNDIVIFYPEIFWSKYEPKRVVYSKGESTAEDLLTFLRDKAAPMVGQMTKDNAANRYSKFPLVVVYYNVDFSKEYRDGTQYWRNKVLDVANKYKNEKYRFAVADEEEFSKELAEVGLGDSGLEHNVIVFGYDGKKYPMDPDEYDGDLDENLAAFMKKISSGQVKPHVKSQPIPKDDKGPVKTLVSANFAKVMADQSKDVLVEFYAPWCGHCKAFEPKYKQLAAKLKTEEPNLILAKFDAIGNDVPSNYKVEGFPTIYFAPSGKRDEPIKYSGNRDLDDLTKFMKEHAVKSFKGKGKKTEL</sequence>
<dbReference type="PRINTS" id="PR00421">
    <property type="entry name" value="THIOREDOXIN"/>
</dbReference>
<dbReference type="CDD" id="cd02961">
    <property type="entry name" value="PDI_a_family"/>
    <property type="match status" value="2"/>
</dbReference>
<evidence type="ECO:0000256" key="13">
    <source>
        <dbReference type="RuleBase" id="RU361130"/>
    </source>
</evidence>
<comment type="similarity">
    <text evidence="3 12">Belongs to the protein disulfide isomerase family.</text>
</comment>
<evidence type="ECO:0000256" key="3">
    <source>
        <dbReference type="ARBA" id="ARBA00006347"/>
    </source>
</evidence>
<dbReference type="CDD" id="cd02995">
    <property type="entry name" value="PDI_a_PDI_a'_C"/>
    <property type="match status" value="1"/>
</dbReference>
<evidence type="ECO:0000313" key="15">
    <source>
        <dbReference type="Proteomes" id="UP000046393"/>
    </source>
</evidence>
<dbReference type="STRING" id="451379.A0A0N5AJ78"/>
<dbReference type="PANTHER" id="PTHR18929">
    <property type="entry name" value="PROTEIN DISULFIDE ISOMERASE"/>
    <property type="match status" value="1"/>
</dbReference>
<dbReference type="GO" id="GO:0006457">
    <property type="term" value="P:protein folding"/>
    <property type="evidence" value="ECO:0007669"/>
    <property type="project" value="TreeGrafter"/>
</dbReference>
<dbReference type="InterPro" id="IPR005788">
    <property type="entry name" value="PDI_thioredoxin-like_dom"/>
</dbReference>
<dbReference type="PROSITE" id="PS51352">
    <property type="entry name" value="THIOREDOXIN_2"/>
    <property type="match status" value="3"/>
</dbReference>
<dbReference type="WBParaSite" id="SMUV_0000450401-mRNA-1">
    <property type="protein sequence ID" value="SMUV_0000450401-mRNA-1"/>
    <property type="gene ID" value="SMUV_0000450401"/>
</dbReference>
<evidence type="ECO:0000256" key="4">
    <source>
        <dbReference type="ARBA" id="ARBA00012723"/>
    </source>
</evidence>
<dbReference type="GO" id="GO:0005788">
    <property type="term" value="C:endoplasmic reticulum lumen"/>
    <property type="evidence" value="ECO:0007669"/>
    <property type="project" value="UniProtKB-SubCell"/>
</dbReference>
<keyword evidence="7" id="KW-0256">Endoplasmic reticulum</keyword>
<evidence type="ECO:0000256" key="5">
    <source>
        <dbReference type="ARBA" id="ARBA00022729"/>
    </source>
</evidence>
<dbReference type="InterPro" id="IPR005792">
    <property type="entry name" value="Prot_disulphide_isomerase"/>
</dbReference>
<evidence type="ECO:0000256" key="11">
    <source>
        <dbReference type="PIRSR" id="PIRSR605792-51"/>
    </source>
</evidence>
<dbReference type="PROSITE" id="PS00194">
    <property type="entry name" value="THIOREDOXIN_1"/>
    <property type="match status" value="3"/>
</dbReference>
<comment type="catalytic activity">
    <reaction evidence="1 13">
        <text>Catalyzes the rearrangement of -S-S- bonds in proteins.</text>
        <dbReference type="EC" id="5.3.4.1"/>
    </reaction>
</comment>
<evidence type="ECO:0000256" key="7">
    <source>
        <dbReference type="ARBA" id="ARBA00022824"/>
    </source>
</evidence>
<feature type="disulfide bond" description="Redox-active" evidence="11">
    <location>
        <begin position="183"/>
        <end position="186"/>
    </location>
</feature>
<feature type="domain" description="Thioredoxin" evidence="14">
    <location>
        <begin position="485"/>
        <end position="615"/>
    </location>
</feature>
<dbReference type="EC" id="5.3.4.1" evidence="4 13"/>
<evidence type="ECO:0000256" key="6">
    <source>
        <dbReference type="ARBA" id="ARBA00022737"/>
    </source>
</evidence>
<dbReference type="FunFam" id="3.40.30.10:FF:000076">
    <property type="entry name" value="Protein disulfide-isomerase A4"/>
    <property type="match status" value="1"/>
</dbReference>
<evidence type="ECO:0000259" key="14">
    <source>
        <dbReference type="PROSITE" id="PS51352"/>
    </source>
</evidence>
<dbReference type="NCBIfam" id="TIGR01130">
    <property type="entry name" value="ER_PDI_fam"/>
    <property type="match status" value="1"/>
</dbReference>
<proteinExistence type="inferred from homology"/>
<dbReference type="AlphaFoldDB" id="A0A0N5AJ78"/>
<dbReference type="InterPro" id="IPR017937">
    <property type="entry name" value="Thioredoxin_CS"/>
</dbReference>
<organism evidence="15 16">
    <name type="scientific">Syphacia muris</name>
    <dbReference type="NCBI Taxonomy" id="451379"/>
    <lineage>
        <taxon>Eukaryota</taxon>
        <taxon>Metazoa</taxon>
        <taxon>Ecdysozoa</taxon>
        <taxon>Nematoda</taxon>
        <taxon>Chromadorea</taxon>
        <taxon>Rhabditida</taxon>
        <taxon>Spirurina</taxon>
        <taxon>Oxyuridomorpha</taxon>
        <taxon>Oxyuroidea</taxon>
        <taxon>Oxyuridae</taxon>
        <taxon>Syphacia</taxon>
    </lineage>
</organism>
<dbReference type="Gene3D" id="3.40.30.10">
    <property type="entry name" value="Glutaredoxin"/>
    <property type="match status" value="5"/>
</dbReference>
<keyword evidence="10 11" id="KW-0676">Redox-active center</keyword>
<feature type="signal peptide" evidence="13">
    <location>
        <begin position="1"/>
        <end position="18"/>
    </location>
</feature>
<feature type="chain" id="PRO_5005733342" description="Protein disulfide-isomerase" evidence="13">
    <location>
        <begin position="19"/>
        <end position="627"/>
    </location>
</feature>
<evidence type="ECO:0000256" key="1">
    <source>
        <dbReference type="ARBA" id="ARBA00001182"/>
    </source>
</evidence>
<dbReference type="NCBIfam" id="TIGR01126">
    <property type="entry name" value="pdi_dom"/>
    <property type="match status" value="3"/>
</dbReference>
<accession>A0A0N5AJ78</accession>
<feature type="domain" description="Thioredoxin" evidence="14">
    <location>
        <begin position="26"/>
        <end position="143"/>
    </location>
</feature>
<keyword evidence="5 13" id="KW-0732">Signal</keyword>
<evidence type="ECO:0000313" key="16">
    <source>
        <dbReference type="WBParaSite" id="SMUV_0000450401-mRNA-1"/>
    </source>
</evidence>
<dbReference type="InterPro" id="IPR036249">
    <property type="entry name" value="Thioredoxin-like_sf"/>
</dbReference>
<reference evidence="16" key="1">
    <citation type="submission" date="2017-02" db="UniProtKB">
        <authorList>
            <consortium name="WormBaseParasite"/>
        </authorList>
    </citation>
    <scope>IDENTIFICATION</scope>
</reference>
<evidence type="ECO:0000256" key="8">
    <source>
        <dbReference type="ARBA" id="ARBA00023157"/>
    </source>
</evidence>
<comment type="subcellular location">
    <subcellularLocation>
        <location evidence="2">Endoplasmic reticulum lumen</location>
    </subcellularLocation>
</comment>
<keyword evidence="6" id="KW-0677">Repeat</keyword>
<dbReference type="InterPro" id="IPR013766">
    <property type="entry name" value="Thioredoxin_domain"/>
</dbReference>
<keyword evidence="8 11" id="KW-1015">Disulfide bond</keyword>
<dbReference type="Proteomes" id="UP000046393">
    <property type="component" value="Unplaced"/>
</dbReference>
<evidence type="ECO:0000256" key="10">
    <source>
        <dbReference type="ARBA" id="ARBA00023284"/>
    </source>
</evidence>
<dbReference type="Pfam" id="PF13848">
    <property type="entry name" value="Thioredoxin_6"/>
    <property type="match status" value="1"/>
</dbReference>
<dbReference type="Pfam" id="PF00085">
    <property type="entry name" value="Thioredoxin"/>
    <property type="match status" value="3"/>
</dbReference>
<feature type="domain" description="Thioredoxin" evidence="14">
    <location>
        <begin position="145"/>
        <end position="262"/>
    </location>
</feature>
<keyword evidence="15" id="KW-1185">Reference proteome</keyword>
<dbReference type="FunFam" id="3.40.30.10:FF:000403">
    <property type="entry name" value="Protein disulfide-isomerase A4"/>
    <property type="match status" value="1"/>
</dbReference>
<protein>
    <recommendedName>
        <fullName evidence="4 13">Protein disulfide-isomerase</fullName>
        <ecNumber evidence="4 13">5.3.4.1</ecNumber>
    </recommendedName>
</protein>
<name>A0A0N5AJ78_9BILA</name>
<evidence type="ECO:0000256" key="12">
    <source>
        <dbReference type="RuleBase" id="RU004208"/>
    </source>
</evidence>
<dbReference type="GO" id="GO:0009986">
    <property type="term" value="C:cell surface"/>
    <property type="evidence" value="ECO:0007669"/>
    <property type="project" value="TreeGrafter"/>
</dbReference>
<dbReference type="SUPFAM" id="SSF52833">
    <property type="entry name" value="Thioredoxin-like"/>
    <property type="match status" value="5"/>
</dbReference>
<dbReference type="GO" id="GO:0034976">
    <property type="term" value="P:response to endoplasmic reticulum stress"/>
    <property type="evidence" value="ECO:0007669"/>
    <property type="project" value="TreeGrafter"/>
</dbReference>
<evidence type="ECO:0000256" key="2">
    <source>
        <dbReference type="ARBA" id="ARBA00004319"/>
    </source>
</evidence>
<dbReference type="GO" id="GO:0003756">
    <property type="term" value="F:protein disulfide isomerase activity"/>
    <property type="evidence" value="ECO:0007669"/>
    <property type="project" value="UniProtKB-EC"/>
</dbReference>
<dbReference type="FunFam" id="3.40.30.10:FF:000017">
    <property type="entry name" value="Protein disulfide-isomerase A4"/>
    <property type="match status" value="2"/>
</dbReference>
<feature type="disulfide bond" description="Redox-active" evidence="11">
    <location>
        <begin position="535"/>
        <end position="538"/>
    </location>
</feature>
<keyword evidence="9 13" id="KW-0413">Isomerase</keyword>
<dbReference type="CDD" id="cd03073">
    <property type="entry name" value="PDI_b'_ERp72_ERp57"/>
    <property type="match status" value="1"/>
</dbReference>
<evidence type="ECO:0000256" key="9">
    <source>
        <dbReference type="ARBA" id="ARBA00023235"/>
    </source>
</evidence>